<comment type="caution">
    <text evidence="13">The sequence shown here is derived from an EMBL/GenBank/DDBJ whole genome shotgun (WGS) entry which is preliminary data.</text>
</comment>
<dbReference type="Pfam" id="PF11978">
    <property type="entry name" value="MVP_shoulder"/>
    <property type="match status" value="1"/>
</dbReference>
<dbReference type="Gene3D" id="2.30.30.620">
    <property type="match status" value="1"/>
</dbReference>
<evidence type="ECO:0000256" key="3">
    <source>
        <dbReference type="ARBA" id="ARBA00022490"/>
    </source>
</evidence>
<feature type="domain" description="Major vault protein repeat" evidence="10">
    <location>
        <begin position="48"/>
        <end position="106"/>
    </location>
</feature>
<feature type="domain" description="Major vault protein repeat" evidence="8">
    <location>
        <begin position="329"/>
        <end position="377"/>
    </location>
</feature>
<feature type="repeat" description="MVP" evidence="7">
    <location>
        <begin position="333"/>
        <end position="392"/>
    </location>
</feature>
<dbReference type="Proteomes" id="UP001149090">
    <property type="component" value="Unassembled WGS sequence"/>
</dbReference>
<feature type="repeat" description="MVP" evidence="7">
    <location>
        <begin position="228"/>
        <end position="282"/>
    </location>
</feature>
<keyword evidence="3 7" id="KW-0963">Cytoplasm</keyword>
<protein>
    <submittedName>
        <fullName evidence="13">Major vault protein</fullName>
    </submittedName>
</protein>
<dbReference type="Pfam" id="PF01505">
    <property type="entry name" value="Vault"/>
    <property type="match status" value="4"/>
</dbReference>
<feature type="repeat" description="MVP" evidence="7">
    <location>
        <begin position="116"/>
        <end position="174"/>
    </location>
</feature>
<dbReference type="OrthoDB" id="6125719at2759"/>
<dbReference type="FunFam" id="2.30.30.570:FF:000001">
    <property type="entry name" value="major vault protein-like"/>
    <property type="match status" value="1"/>
</dbReference>
<feature type="domain" description="Major vault protein repeat" evidence="12">
    <location>
        <begin position="389"/>
        <end position="437"/>
    </location>
</feature>
<dbReference type="CDD" id="cd08825">
    <property type="entry name" value="MVP_shoulder"/>
    <property type="match status" value="1"/>
</dbReference>
<dbReference type="GO" id="GO:0005737">
    <property type="term" value="C:cytoplasm"/>
    <property type="evidence" value="ECO:0007669"/>
    <property type="project" value="UniProtKB-SubCell"/>
</dbReference>
<evidence type="ECO:0000256" key="6">
    <source>
        <dbReference type="ARBA" id="ARBA00023274"/>
    </source>
</evidence>
<evidence type="ECO:0000256" key="4">
    <source>
        <dbReference type="ARBA" id="ARBA00022737"/>
    </source>
</evidence>
<dbReference type="InterPro" id="IPR043179">
    <property type="entry name" value="Vault_2_sf"/>
</dbReference>
<accession>A0A9Q0LL44</accession>
<name>A0A9Q0LL44_ANAIG</name>
<evidence type="ECO:0000259" key="9">
    <source>
        <dbReference type="Pfam" id="PF11978"/>
    </source>
</evidence>
<feature type="repeat" description="MVP" evidence="7">
    <location>
        <begin position="175"/>
        <end position="227"/>
    </location>
</feature>
<dbReference type="Gene3D" id="6.10.250.720">
    <property type="match status" value="1"/>
</dbReference>
<comment type="subcellular location">
    <subcellularLocation>
        <location evidence="2 7">Cytoplasm</location>
    </subcellularLocation>
    <subcellularLocation>
        <location evidence="1">Nucleus</location>
    </subcellularLocation>
</comment>
<dbReference type="InterPro" id="IPR041139">
    <property type="entry name" value="MVP_rep_dom"/>
</dbReference>
<dbReference type="Pfam" id="PF17796">
    <property type="entry name" value="Vault_4"/>
    <property type="match status" value="1"/>
</dbReference>
<dbReference type="Pfam" id="PF17795">
    <property type="entry name" value="Vault_3"/>
    <property type="match status" value="1"/>
</dbReference>
<evidence type="ECO:0000256" key="5">
    <source>
        <dbReference type="ARBA" id="ARBA00023242"/>
    </source>
</evidence>
<keyword evidence="6 7" id="KW-0687">Ribonucleoprotein</keyword>
<dbReference type="InterPro" id="IPR041134">
    <property type="entry name" value="Vault_2"/>
</dbReference>
<feature type="domain" description="Major vault protein repeat" evidence="11">
    <location>
        <begin position="466"/>
        <end position="527"/>
    </location>
</feature>
<dbReference type="Gene3D" id="6.20.380.10">
    <property type="match status" value="1"/>
</dbReference>
<feature type="domain" description="Major vault protein repeat" evidence="10">
    <location>
        <begin position="280"/>
        <end position="325"/>
    </location>
</feature>
<dbReference type="Gene3D" id="2.30.30.570">
    <property type="match status" value="2"/>
</dbReference>
<dbReference type="GO" id="GO:1990904">
    <property type="term" value="C:ribonucleoprotein complex"/>
    <property type="evidence" value="ECO:0007669"/>
    <property type="project" value="UniProtKB-UniRule"/>
</dbReference>
<evidence type="ECO:0000313" key="14">
    <source>
        <dbReference type="Proteomes" id="UP001149090"/>
    </source>
</evidence>
<dbReference type="FunFam" id="3.30.479.30:FF:000010">
    <property type="entry name" value="major vault protein-like"/>
    <property type="match status" value="1"/>
</dbReference>
<proteinExistence type="predicted"/>
<dbReference type="PROSITE" id="PS51224">
    <property type="entry name" value="MVP"/>
    <property type="match status" value="5"/>
</dbReference>
<dbReference type="PANTHER" id="PTHR14165">
    <property type="entry name" value="MAJOR VAULT PROTEIN"/>
    <property type="match status" value="1"/>
</dbReference>
<dbReference type="InterPro" id="IPR040989">
    <property type="entry name" value="Vault_3"/>
</dbReference>
<dbReference type="InterPro" id="IPR036013">
    <property type="entry name" value="Band_7/SPFH_dom_sf"/>
</dbReference>
<evidence type="ECO:0000259" key="8">
    <source>
        <dbReference type="Pfam" id="PF01505"/>
    </source>
</evidence>
<evidence type="ECO:0000259" key="10">
    <source>
        <dbReference type="Pfam" id="PF17794"/>
    </source>
</evidence>
<dbReference type="Pfam" id="PF17794">
    <property type="entry name" value="Vault_2"/>
    <property type="match status" value="2"/>
</dbReference>
<dbReference type="InterPro" id="IPR041136">
    <property type="entry name" value="Vault_4"/>
</dbReference>
<dbReference type="InterPro" id="IPR039059">
    <property type="entry name" value="MVP"/>
</dbReference>
<dbReference type="AlphaFoldDB" id="A0A9Q0LL44"/>
<evidence type="ECO:0000256" key="2">
    <source>
        <dbReference type="ARBA" id="ARBA00004496"/>
    </source>
</evidence>
<feature type="repeat" description="MVP" evidence="7">
    <location>
        <begin position="54"/>
        <end position="115"/>
    </location>
</feature>
<gene>
    <name evidence="13" type="ORF">M0811_08364</name>
</gene>
<evidence type="ECO:0000259" key="12">
    <source>
        <dbReference type="Pfam" id="PF17796"/>
    </source>
</evidence>
<keyword evidence="4" id="KW-0677">Repeat</keyword>
<keyword evidence="5" id="KW-0539">Nucleus</keyword>
<evidence type="ECO:0000313" key="13">
    <source>
        <dbReference type="EMBL" id="KAJ5073800.1"/>
    </source>
</evidence>
<dbReference type="FunFam" id="2.30.30.550:FF:000001">
    <property type="entry name" value="major vault protein-like"/>
    <property type="match status" value="2"/>
</dbReference>
<dbReference type="Gene3D" id="2.30.30.560">
    <property type="match status" value="2"/>
</dbReference>
<dbReference type="FunFam" id="2.30.30.560:FF:000002">
    <property type="entry name" value="Major vault protein-alpha"/>
    <property type="match status" value="1"/>
</dbReference>
<evidence type="ECO:0000256" key="7">
    <source>
        <dbReference type="PROSITE-ProRule" id="PRU00571"/>
    </source>
</evidence>
<dbReference type="InterPro" id="IPR043023">
    <property type="entry name" value="MVP_rep_sf"/>
</dbReference>
<dbReference type="InterPro" id="IPR002499">
    <property type="entry name" value="Vault_N"/>
</dbReference>
<reference evidence="13" key="1">
    <citation type="submission" date="2022-10" db="EMBL/GenBank/DDBJ databases">
        <title>Novel sulphate-reducing endosymbionts in the free-living metamonad Anaeramoeba.</title>
        <authorList>
            <person name="Jerlstrom-Hultqvist J."/>
            <person name="Cepicka I."/>
            <person name="Gallot-Lavallee L."/>
            <person name="Salas-Leiva D."/>
            <person name="Curtis B.A."/>
            <person name="Zahonova K."/>
            <person name="Pipaliya S."/>
            <person name="Dacks J."/>
            <person name="Roger A.J."/>
        </authorList>
    </citation>
    <scope>NUCLEOTIDE SEQUENCE</scope>
    <source>
        <strain evidence="13">BMAN</strain>
    </source>
</reference>
<feature type="domain" description="Major vault protein repeat" evidence="8">
    <location>
        <begin position="225"/>
        <end position="266"/>
    </location>
</feature>
<evidence type="ECO:0000256" key="1">
    <source>
        <dbReference type="ARBA" id="ARBA00004123"/>
    </source>
</evidence>
<organism evidence="13 14">
    <name type="scientific">Anaeramoeba ignava</name>
    <name type="common">Anaerobic marine amoeba</name>
    <dbReference type="NCBI Taxonomy" id="1746090"/>
    <lineage>
        <taxon>Eukaryota</taxon>
        <taxon>Metamonada</taxon>
        <taxon>Anaeramoebidae</taxon>
        <taxon>Anaeramoeba</taxon>
    </lineage>
</organism>
<feature type="domain" description="Major vault protein repeat" evidence="8">
    <location>
        <begin position="171"/>
        <end position="212"/>
    </location>
</feature>
<feature type="domain" description="Major vault protein shoulder" evidence="9">
    <location>
        <begin position="528"/>
        <end position="645"/>
    </location>
</feature>
<dbReference type="Gene3D" id="3.30.479.30">
    <property type="entry name" value="Band 7 domain"/>
    <property type="match status" value="1"/>
</dbReference>
<evidence type="ECO:0000259" key="11">
    <source>
        <dbReference type="Pfam" id="PF17795"/>
    </source>
</evidence>
<keyword evidence="14" id="KW-1185">Reference proteome</keyword>
<feature type="domain" description="Major vault protein repeat" evidence="8">
    <location>
        <begin position="120"/>
        <end position="159"/>
    </location>
</feature>
<dbReference type="Gene3D" id="2.30.30.550">
    <property type="entry name" value="Major Vault Protein repeat"/>
    <property type="match status" value="4"/>
</dbReference>
<dbReference type="InterPro" id="IPR021870">
    <property type="entry name" value="MVP_shoulder"/>
</dbReference>
<dbReference type="PANTHER" id="PTHR14165:SF7">
    <property type="entry name" value="MAJOR VAULT PROTEIN"/>
    <property type="match status" value="1"/>
</dbReference>
<dbReference type="FunFam" id="2.30.30.560:FF:000001">
    <property type="entry name" value="major vault protein-like"/>
    <property type="match status" value="1"/>
</dbReference>
<dbReference type="GO" id="GO:0005634">
    <property type="term" value="C:nucleus"/>
    <property type="evidence" value="ECO:0007669"/>
    <property type="project" value="UniProtKB-SubCell"/>
</dbReference>
<sequence>MTSKILRLKPHEFVHILDSNTNTVQLSEGPIVYTLKQHESIVRGPEPMILIPPLYYATIINPVMRDSNGDLVKDAYGQAKIKHGKEEIRFHKPLPFPLYPGEEIDGVPEPLKLLKKGQIFRLEAISDFEEIKEEKKGKKTRRKVGDQWYFEGPGFYYPRTEVSIKEMIHPQIIKQDNALQLRARGECIDCYGRKHKTGEEWLVREAGEYIPGVDEEVVKMVEAIVLTRTTAVHLRAKKTFEDAYKVIRRAGDEWLVDSTISPTHLPDVDEDVVGQVALNELTSLQYCIVLDPVDEHGKPQLGKSQLRSGPVEFFLNPGERLDGGIRDVYILNDDQALLLRCKEYFEEMVAEKNKKIKKTHDPGTRWMIYGPGKYIPPIQAEVIEMRSRIPLHINEGIYVRDLFTGRVSAIVGETYMLKPNEELWEKKIPEIVEKLINKDPVSTRGNKENQAMLSQQDAFVRDPTRVLTYRIPDNAVVQIYDYKKKKNRIQFGPDLAMLGPDEEFTLMSLSGGLPKKPRVITSISLLLGPDFMTDKFIVETSDHARLSLQLAYNWYFDIDKRNPKDSNRIFQIPDFVGDACKTMASKIRAIVAGMSFDNFHKECARAIRIAVFGLDKDNHVNDYFRFPSNNLIITNIDVQSVEPVDQDTLRLLQKSVQLAIKITTESQEAEAKQDAKRREAEANGKINQLMIQNDVMSEEKRKQLLELKSLSAAISKTGIAKAVALANAETTNINGKIQVQQSQSNADAFSIIETSKRKRQEAFYNLDYEHNKKMDDLMLEKSVELSKIDSDKISVMVDAIGIKTLQRIATSVPKLKSRILNSLGLKGFIISDGKSQMNLFSSKVPIQNRILYQKKD</sequence>
<dbReference type="EMBL" id="JAPDFW010000072">
    <property type="protein sequence ID" value="KAJ5073800.1"/>
    <property type="molecule type" value="Genomic_DNA"/>
</dbReference>